<organism evidence="2 3">
    <name type="scientific">Eleusine coracana subsp. coracana</name>
    <dbReference type="NCBI Taxonomy" id="191504"/>
    <lineage>
        <taxon>Eukaryota</taxon>
        <taxon>Viridiplantae</taxon>
        <taxon>Streptophyta</taxon>
        <taxon>Embryophyta</taxon>
        <taxon>Tracheophyta</taxon>
        <taxon>Spermatophyta</taxon>
        <taxon>Magnoliopsida</taxon>
        <taxon>Liliopsida</taxon>
        <taxon>Poales</taxon>
        <taxon>Poaceae</taxon>
        <taxon>PACMAD clade</taxon>
        <taxon>Chloridoideae</taxon>
        <taxon>Cynodonteae</taxon>
        <taxon>Eleusininae</taxon>
        <taxon>Eleusine</taxon>
    </lineage>
</organism>
<name>A0AAV5D0P9_ELECO</name>
<evidence type="ECO:0000256" key="1">
    <source>
        <dbReference type="SAM" id="MobiDB-lite"/>
    </source>
</evidence>
<sequence>MPSGAWITSDKRKRFEARKAKHHSYMRDTHDGTHSLNRFKIGLASIFESLTAVSSERMQTNYMKPPTQDSAKDSKEATEKWPAWPNTSKWKPAFTSSLTQQGPLTFPPPTLSIPHAHLNYQKSRTPLPPPPPLAAAVDRCCTLDRHTLRRPPLHQSRRPFALTLASEQTGPPTPGTTCASGNLTGARDSPDTRRARAANFTLAASLVA</sequence>
<accession>A0AAV5D0P9</accession>
<dbReference type="Proteomes" id="UP001054889">
    <property type="component" value="Unassembled WGS sequence"/>
</dbReference>
<reference evidence="2" key="1">
    <citation type="journal article" date="2018" name="DNA Res.">
        <title>Multiple hybrid de novo genome assembly of finger millet, an orphan allotetraploid crop.</title>
        <authorList>
            <person name="Hatakeyama M."/>
            <person name="Aluri S."/>
            <person name="Balachadran M.T."/>
            <person name="Sivarajan S.R."/>
            <person name="Patrignani A."/>
            <person name="Gruter S."/>
            <person name="Poveda L."/>
            <person name="Shimizu-Inatsugi R."/>
            <person name="Baeten J."/>
            <person name="Francoijs K.J."/>
            <person name="Nataraja K.N."/>
            <person name="Reddy Y.A.N."/>
            <person name="Phadnis S."/>
            <person name="Ravikumar R.L."/>
            <person name="Schlapbach R."/>
            <person name="Sreeman S.M."/>
            <person name="Shimizu K.K."/>
        </authorList>
    </citation>
    <scope>NUCLEOTIDE SEQUENCE</scope>
</reference>
<protein>
    <submittedName>
        <fullName evidence="2">Uncharacterized protein</fullName>
    </submittedName>
</protein>
<keyword evidence="3" id="KW-1185">Reference proteome</keyword>
<feature type="compositionally biased region" description="Polar residues" evidence="1">
    <location>
        <begin position="165"/>
        <end position="183"/>
    </location>
</feature>
<proteinExistence type="predicted"/>
<dbReference type="EMBL" id="BQKI01000010">
    <property type="protein sequence ID" value="GJN03961.1"/>
    <property type="molecule type" value="Genomic_DNA"/>
</dbReference>
<evidence type="ECO:0000313" key="3">
    <source>
        <dbReference type="Proteomes" id="UP001054889"/>
    </source>
</evidence>
<reference evidence="2" key="2">
    <citation type="submission" date="2021-12" db="EMBL/GenBank/DDBJ databases">
        <title>Resequencing data analysis of finger millet.</title>
        <authorList>
            <person name="Hatakeyama M."/>
            <person name="Aluri S."/>
            <person name="Balachadran M.T."/>
            <person name="Sivarajan S.R."/>
            <person name="Poveda L."/>
            <person name="Shimizu-Inatsugi R."/>
            <person name="Schlapbach R."/>
            <person name="Sreeman S.M."/>
            <person name="Shimizu K.K."/>
        </authorList>
    </citation>
    <scope>NUCLEOTIDE SEQUENCE</scope>
</reference>
<comment type="caution">
    <text evidence="2">The sequence shown here is derived from an EMBL/GenBank/DDBJ whole genome shotgun (WGS) entry which is preliminary data.</text>
</comment>
<evidence type="ECO:0000313" key="2">
    <source>
        <dbReference type="EMBL" id="GJN03961.1"/>
    </source>
</evidence>
<feature type="region of interest" description="Disordered" evidence="1">
    <location>
        <begin position="164"/>
        <end position="192"/>
    </location>
</feature>
<gene>
    <name evidence="2" type="primary">ga21464</name>
    <name evidence="2" type="ORF">PR202_ga21464</name>
</gene>
<dbReference type="AlphaFoldDB" id="A0AAV5D0P9"/>